<comment type="subcellular location">
    <subcellularLocation>
        <location evidence="1">Cell membrane</location>
        <topology evidence="1">Multi-pass membrane protein</topology>
    </subcellularLocation>
</comment>
<evidence type="ECO:0000256" key="8">
    <source>
        <dbReference type="ARBA" id="ARBA00049360"/>
    </source>
</evidence>
<dbReference type="SFLD" id="SFLDS00003">
    <property type="entry name" value="Haloacid_Dehalogenase"/>
    <property type="match status" value="1"/>
</dbReference>
<evidence type="ECO:0000256" key="2">
    <source>
        <dbReference type="ARBA" id="ARBA00022692"/>
    </source>
</evidence>
<dbReference type="InterPro" id="IPR023299">
    <property type="entry name" value="ATPase_P-typ_cyto_dom_N"/>
</dbReference>
<evidence type="ECO:0000313" key="12">
    <source>
        <dbReference type="Proteomes" id="UP000242415"/>
    </source>
</evidence>
<evidence type="ECO:0000256" key="6">
    <source>
        <dbReference type="ARBA" id="ARBA00022989"/>
    </source>
</evidence>
<dbReference type="InterPro" id="IPR018303">
    <property type="entry name" value="ATPase_P-typ_P_site"/>
</dbReference>
<reference evidence="12" key="1">
    <citation type="submission" date="2016-10" db="EMBL/GenBank/DDBJ databases">
        <authorList>
            <person name="Varghese N."/>
            <person name="Submissions S."/>
        </authorList>
    </citation>
    <scope>NUCLEOTIDE SEQUENCE [LARGE SCALE GENOMIC DNA]</scope>
    <source>
        <strain evidence="12">DSM 45245</strain>
    </source>
</reference>
<dbReference type="SUPFAM" id="SSF55008">
    <property type="entry name" value="HMA, heavy metal-associated domain"/>
    <property type="match status" value="1"/>
</dbReference>
<dbReference type="SMART" id="SM00831">
    <property type="entry name" value="Cation_ATPase_N"/>
    <property type="match status" value="1"/>
</dbReference>
<organism evidence="11 12">
    <name type="scientific">Micromonospora pattaloongensis</name>
    <dbReference type="NCBI Taxonomy" id="405436"/>
    <lineage>
        <taxon>Bacteria</taxon>
        <taxon>Bacillati</taxon>
        <taxon>Actinomycetota</taxon>
        <taxon>Actinomycetes</taxon>
        <taxon>Micromonosporales</taxon>
        <taxon>Micromonosporaceae</taxon>
        <taxon>Micromonospora</taxon>
    </lineage>
</organism>
<dbReference type="InterPro" id="IPR023298">
    <property type="entry name" value="ATPase_P-typ_TM_dom_sf"/>
</dbReference>
<keyword evidence="7" id="KW-0472">Membrane</keyword>
<evidence type="ECO:0000256" key="3">
    <source>
        <dbReference type="ARBA" id="ARBA00022741"/>
    </source>
</evidence>
<dbReference type="Pfam" id="PF00689">
    <property type="entry name" value="Cation_ATPase_C"/>
    <property type="match status" value="1"/>
</dbReference>
<evidence type="ECO:0000256" key="5">
    <source>
        <dbReference type="ARBA" id="ARBA00022967"/>
    </source>
</evidence>
<name>A0A1H3RSJ6_9ACTN</name>
<dbReference type="GO" id="GO:0005886">
    <property type="term" value="C:plasma membrane"/>
    <property type="evidence" value="ECO:0007669"/>
    <property type="project" value="UniProtKB-SubCell"/>
</dbReference>
<dbReference type="InterPro" id="IPR036412">
    <property type="entry name" value="HAD-like_sf"/>
</dbReference>
<feature type="compositionally biased region" description="Low complexity" evidence="9">
    <location>
        <begin position="81"/>
        <end position="98"/>
    </location>
</feature>
<feature type="region of interest" description="Disordered" evidence="9">
    <location>
        <begin position="705"/>
        <end position="725"/>
    </location>
</feature>
<dbReference type="GO" id="GO:0046872">
    <property type="term" value="F:metal ion binding"/>
    <property type="evidence" value="ECO:0007669"/>
    <property type="project" value="InterPro"/>
</dbReference>
<feature type="region of interest" description="Disordered" evidence="9">
    <location>
        <begin position="54"/>
        <end position="104"/>
    </location>
</feature>
<sequence length="1554" mass="159492">MAATAQTVKASRIAAVGRYGEPARHIRRPVAAAADFLFPGWLFERACPRHAATHPHRLGSAAPGGRGKVYPTSEQESAKMAADQAQSPPAASATATTAELPPRLRASRHRHAWAGDGYAHIEVRCGPGELCPQDAARLEQAVEAADGVRWAAWNGALRRVVVSFDPARVRLADLVAAVETVEGRDGRIGEPAEGSPDVDPAVRDAVSLAGDLIGAGVGLAGRALRLPAVPAELAALTAAFEIPRLRRRLRRVLGTVRADLGLALASSAIAAASQRPLASLTDAALRVGMLAETAAYRDAWARRAPELHRDRESSRASAPAVGARPRPLPGGPIEQFAERISTVTLLAGSALLPLSGKITQAARAVTTGSPHGAHLGRQAYAAQLGRVLARRGVIVRDPEPLRRLDRVDTVIIEASALTTGRSVVTHVVPVRGTAEDARARATELLERDHGDAGSPARWRLTAPSALEAPLPAEAMARLDEIGAGRGDVLALAEGTDLVALLRVEIALDPLAPALAAAARRVGRLLIAGLGSQVGQRVHADGSVAGGSRLADSVRTTQRDGHGVLLIAARNDAALAAADCGIGILSDGRRPPWGAHLLSGPGLENAWLALEATTLARHVSGRSVRLSLLGSAAGALLGLFDTRPQAGRNALLAGGVAALANLANGVWAAQRLARRPLPVPDDVVPWHALSVDDVLHTLETSTAGLSDAEAAKRRDDQIDEPADGEERGLLTATLDGLNTPLTAPLAAGAGVSAASGSPVDAVLVLAVILANALLSGAQEVTAGRALRQLLTAAAVQVRLIRPDGVRQVPAEQLVPGDLLALEPGDAVPADCRLIEAAGLEMDESNLTGESVPVRKTVTPSLAAAVADRNSMVYAGTTVAAGTGAAVVVATGRSTEAGRSAHGVTEEAPGGGVHARLQKLTSATIPAAVAAAAGVLGSGLLRGRVAESMTSSVALAVAAMPEGLPFVATAAQLSASKRLARHDILVRDPRAMEALGRVDVICFDKTGTLTHGRIGLHSVSDGRRAEPAARLGPAYREVLAAALRATPQPDGDEPLPHPTDHAVLTGARDAGVDTGDGAPGWRVLGELPFEPGRGFHAVLGRLAEAGLITVKGAPEIVLPRCGAWRRDGRSAPLTEADRDGVHAEVERMARQGLRVLAVAERRASARDDLDDGRVERLELCGLLGLADPPRETAPEAVRRLRDAGVTVVMLTGDHPSTAEAIAGHLGLLDGGGVAAEGGGGGAADGGGVVTGARLDDADRPEFDAMVGGARVFARVSPAHKVAVVRALRRLGHVVGVTGDGANDAPAIRLADVGIALGGHGTTAARQAADMIVADSRIETIADGVIEARAMWVAVRDALSLLLGGNLGEIMFTLGSSVVAARQPLNARQLLFVNLLTDLLPAITVAVRPPRHVTAEALTREGPDASLGSALSRDVARRATATAVATTGSWLLARFTGTRTRASSVALASLVASQLGQTVVASRGDPVVLAAAGVSMAALVGAVQTPVVSRFFSCRPLGPVGWGIVLGSAATATALAAVPLPFGQPPGRTGPALPPRR</sequence>
<dbReference type="PROSITE" id="PS00154">
    <property type="entry name" value="ATPASE_E1_E2"/>
    <property type="match status" value="1"/>
</dbReference>
<dbReference type="SUPFAM" id="SSF81660">
    <property type="entry name" value="Metal cation-transporting ATPase, ATP-binding domain N"/>
    <property type="match status" value="1"/>
</dbReference>
<evidence type="ECO:0000256" key="9">
    <source>
        <dbReference type="SAM" id="MobiDB-lite"/>
    </source>
</evidence>
<evidence type="ECO:0000259" key="10">
    <source>
        <dbReference type="SMART" id="SM00831"/>
    </source>
</evidence>
<dbReference type="SFLD" id="SFLDG00002">
    <property type="entry name" value="C1.7:_P-type_atpase_like"/>
    <property type="match status" value="1"/>
</dbReference>
<evidence type="ECO:0000313" key="11">
    <source>
        <dbReference type="EMBL" id="SDZ28692.1"/>
    </source>
</evidence>
<dbReference type="Gene3D" id="1.20.1110.10">
    <property type="entry name" value="Calcium-transporting ATPase, transmembrane domain"/>
    <property type="match status" value="1"/>
</dbReference>
<evidence type="ECO:0000256" key="4">
    <source>
        <dbReference type="ARBA" id="ARBA00022840"/>
    </source>
</evidence>
<keyword evidence="6" id="KW-1133">Transmembrane helix</keyword>
<feature type="domain" description="Cation-transporting P-type ATPase N-terminal" evidence="10">
    <location>
        <begin position="684"/>
        <end position="756"/>
    </location>
</feature>
<dbReference type="STRING" id="405436.SAMN05444365_10950"/>
<proteinExistence type="predicted"/>
<dbReference type="InterPro" id="IPR004014">
    <property type="entry name" value="ATPase_P-typ_cation-transptr_N"/>
</dbReference>
<comment type="catalytic activity">
    <reaction evidence="8">
        <text>ATP + H2O = ADP + phosphate + H(+)</text>
        <dbReference type="Rhea" id="RHEA:13065"/>
        <dbReference type="ChEBI" id="CHEBI:15377"/>
        <dbReference type="ChEBI" id="CHEBI:15378"/>
        <dbReference type="ChEBI" id="CHEBI:30616"/>
        <dbReference type="ChEBI" id="CHEBI:43474"/>
        <dbReference type="ChEBI" id="CHEBI:456216"/>
    </reaction>
</comment>
<dbReference type="EMBL" id="FNPH01000009">
    <property type="protein sequence ID" value="SDZ28692.1"/>
    <property type="molecule type" value="Genomic_DNA"/>
</dbReference>
<dbReference type="GO" id="GO:0005524">
    <property type="term" value="F:ATP binding"/>
    <property type="evidence" value="ECO:0007669"/>
    <property type="project" value="UniProtKB-KW"/>
</dbReference>
<dbReference type="InterPro" id="IPR008250">
    <property type="entry name" value="ATPase_P-typ_transduc_dom_A_sf"/>
</dbReference>
<keyword evidence="3" id="KW-0547">Nucleotide-binding</keyword>
<dbReference type="Pfam" id="PF13246">
    <property type="entry name" value="Cation_ATPase"/>
    <property type="match status" value="1"/>
</dbReference>
<keyword evidence="5" id="KW-1278">Translocase</keyword>
<dbReference type="InterPro" id="IPR036163">
    <property type="entry name" value="HMA_dom_sf"/>
</dbReference>
<evidence type="ECO:0000256" key="1">
    <source>
        <dbReference type="ARBA" id="ARBA00004651"/>
    </source>
</evidence>
<dbReference type="SUPFAM" id="SSF81653">
    <property type="entry name" value="Calcium ATPase, transduction domain A"/>
    <property type="match status" value="1"/>
</dbReference>
<dbReference type="InterPro" id="IPR044492">
    <property type="entry name" value="P_typ_ATPase_HD_dom"/>
</dbReference>
<dbReference type="Gene3D" id="3.40.50.1000">
    <property type="entry name" value="HAD superfamily/HAD-like"/>
    <property type="match status" value="1"/>
</dbReference>
<feature type="region of interest" description="Disordered" evidence="9">
    <location>
        <begin position="306"/>
        <end position="328"/>
    </location>
</feature>
<evidence type="ECO:0000256" key="7">
    <source>
        <dbReference type="ARBA" id="ARBA00023136"/>
    </source>
</evidence>
<dbReference type="InterPro" id="IPR006068">
    <property type="entry name" value="ATPase_P-typ_cation-transptr_C"/>
</dbReference>
<dbReference type="PANTHER" id="PTHR42861">
    <property type="entry name" value="CALCIUM-TRANSPORTING ATPASE"/>
    <property type="match status" value="1"/>
</dbReference>
<dbReference type="Pfam" id="PF00122">
    <property type="entry name" value="E1-E2_ATPase"/>
    <property type="match status" value="1"/>
</dbReference>
<dbReference type="GO" id="GO:0016887">
    <property type="term" value="F:ATP hydrolysis activity"/>
    <property type="evidence" value="ECO:0007669"/>
    <property type="project" value="InterPro"/>
</dbReference>
<gene>
    <name evidence="11" type="ORF">SAMN05444365_10950</name>
</gene>
<protein>
    <submittedName>
        <fullName evidence="11">Plasma-membrane calcium-translocating P-type ATPase</fullName>
    </submittedName>
</protein>
<dbReference type="InterPro" id="IPR023214">
    <property type="entry name" value="HAD_sf"/>
</dbReference>
<dbReference type="SUPFAM" id="SSF81665">
    <property type="entry name" value="Calcium ATPase, transmembrane domain M"/>
    <property type="match status" value="1"/>
</dbReference>
<keyword evidence="12" id="KW-1185">Reference proteome</keyword>
<dbReference type="SFLD" id="SFLDF00027">
    <property type="entry name" value="p-type_atpase"/>
    <property type="match status" value="1"/>
</dbReference>
<dbReference type="NCBIfam" id="TIGR01494">
    <property type="entry name" value="ATPase_P-type"/>
    <property type="match status" value="2"/>
</dbReference>
<dbReference type="Gene3D" id="2.70.150.10">
    <property type="entry name" value="Calcium-transporting ATPase, cytoplasmic transduction domain A"/>
    <property type="match status" value="1"/>
</dbReference>
<dbReference type="InterPro" id="IPR001757">
    <property type="entry name" value="P_typ_ATPase"/>
</dbReference>
<dbReference type="SUPFAM" id="SSF56784">
    <property type="entry name" value="HAD-like"/>
    <property type="match status" value="1"/>
</dbReference>
<keyword evidence="2" id="KW-0812">Transmembrane</keyword>
<dbReference type="InterPro" id="IPR059000">
    <property type="entry name" value="ATPase_P-type_domA"/>
</dbReference>
<keyword evidence="4" id="KW-0067">ATP-binding</keyword>
<accession>A0A1H3RSJ6</accession>
<dbReference type="Gene3D" id="3.40.1110.10">
    <property type="entry name" value="Calcium-transporting ATPase, cytoplasmic domain N"/>
    <property type="match status" value="1"/>
</dbReference>
<dbReference type="Gene3D" id="3.30.70.100">
    <property type="match status" value="1"/>
</dbReference>
<dbReference type="PRINTS" id="PR00119">
    <property type="entry name" value="CATATPASE"/>
</dbReference>
<dbReference type="Proteomes" id="UP000242415">
    <property type="component" value="Unassembled WGS sequence"/>
</dbReference>